<protein>
    <recommendedName>
        <fullName evidence="2">RNase MRP protein 1 RNA binding domain-containing protein</fullName>
    </recommendedName>
</protein>
<sequence>MASTELTPFQQAIDLLGPVLGILDSFNHRNKNQHRLSKWWAQFDMLRRGLRKLVVDLQACVDSQAKTASSGGSKNRKRAAAQKERDDALRKKMEVRAEHLHEQIVPRAFLAFTQLSADNQYAHLGLALVGVLAQVNAAITPLVPGLSDEADGDVLPLKQTKDAQEAPDLGVAISRSEIEQRVLTQAEQPNPKRAVEDLSAKSSETDGRETSLEEGKSTSRKVGGKAGKSKKSRDEFDSLFDSLETKKPSKKKKRKKGDEFDDLFSSLV</sequence>
<dbReference type="InterPro" id="IPR047204">
    <property type="entry name" value="RMP1_RBD"/>
</dbReference>
<proteinExistence type="predicted"/>
<keyword evidence="4" id="KW-1185">Reference proteome</keyword>
<dbReference type="GO" id="GO:0042134">
    <property type="term" value="F:rRNA primary transcript binding"/>
    <property type="evidence" value="ECO:0007669"/>
    <property type="project" value="InterPro"/>
</dbReference>
<evidence type="ECO:0000259" key="2">
    <source>
        <dbReference type="Pfam" id="PF20945"/>
    </source>
</evidence>
<dbReference type="GO" id="GO:0000294">
    <property type="term" value="P:nuclear-transcribed mRNA catabolic process, RNase MRP-dependent"/>
    <property type="evidence" value="ECO:0007669"/>
    <property type="project" value="TreeGrafter"/>
</dbReference>
<feature type="region of interest" description="Disordered" evidence="1">
    <location>
        <begin position="183"/>
        <end position="268"/>
    </location>
</feature>
<gene>
    <name evidence="3" type="ORF">CONLIGDRAFT_198192</name>
</gene>
<evidence type="ECO:0000256" key="1">
    <source>
        <dbReference type="SAM" id="MobiDB-lite"/>
    </source>
</evidence>
<dbReference type="PANTHER" id="PTHR37792">
    <property type="entry name" value="RIBONUCLEASE MRP PROTEIN SUBUNIT RMP1"/>
    <property type="match status" value="1"/>
</dbReference>
<evidence type="ECO:0000313" key="3">
    <source>
        <dbReference type="EMBL" id="OIW33853.1"/>
    </source>
</evidence>
<dbReference type="PANTHER" id="PTHR37792:SF1">
    <property type="entry name" value="RIBONUCLEASE MRP PROTEIN SUBUNIT RMP1"/>
    <property type="match status" value="1"/>
</dbReference>
<dbReference type="STRING" id="1408157.A0A1J7J315"/>
<dbReference type="GO" id="GO:0000172">
    <property type="term" value="C:ribonuclease MRP complex"/>
    <property type="evidence" value="ECO:0007669"/>
    <property type="project" value="InterPro"/>
</dbReference>
<dbReference type="EMBL" id="KV875094">
    <property type="protein sequence ID" value="OIW33853.1"/>
    <property type="molecule type" value="Genomic_DNA"/>
</dbReference>
<feature type="compositionally biased region" description="Basic and acidic residues" evidence="1">
    <location>
        <begin position="193"/>
        <end position="217"/>
    </location>
</feature>
<dbReference type="AlphaFoldDB" id="A0A1J7J315"/>
<dbReference type="InParanoid" id="A0A1J7J315"/>
<dbReference type="InterPro" id="IPR047205">
    <property type="entry name" value="RMP1"/>
</dbReference>
<name>A0A1J7J315_9PEZI</name>
<accession>A0A1J7J315</accession>
<dbReference type="Pfam" id="PF20945">
    <property type="entry name" value="RMP1"/>
    <property type="match status" value="1"/>
</dbReference>
<organism evidence="3 4">
    <name type="scientific">Coniochaeta ligniaria NRRL 30616</name>
    <dbReference type="NCBI Taxonomy" id="1408157"/>
    <lineage>
        <taxon>Eukaryota</taxon>
        <taxon>Fungi</taxon>
        <taxon>Dikarya</taxon>
        <taxon>Ascomycota</taxon>
        <taxon>Pezizomycotina</taxon>
        <taxon>Sordariomycetes</taxon>
        <taxon>Sordariomycetidae</taxon>
        <taxon>Coniochaetales</taxon>
        <taxon>Coniochaetaceae</taxon>
        <taxon>Coniochaeta</taxon>
    </lineage>
</organism>
<feature type="compositionally biased region" description="Basic residues" evidence="1">
    <location>
        <begin position="218"/>
        <end position="231"/>
    </location>
</feature>
<feature type="domain" description="RNase MRP protein 1 RNA binding" evidence="2">
    <location>
        <begin position="22"/>
        <end position="134"/>
    </location>
</feature>
<dbReference type="Proteomes" id="UP000182658">
    <property type="component" value="Unassembled WGS sequence"/>
</dbReference>
<dbReference type="OrthoDB" id="5414547at2759"/>
<reference evidence="3 4" key="1">
    <citation type="submission" date="2016-10" db="EMBL/GenBank/DDBJ databases">
        <title>Draft genome sequence of Coniochaeta ligniaria NRRL30616, a lignocellulolytic fungus for bioabatement of inhibitors in plant biomass hydrolysates.</title>
        <authorList>
            <consortium name="DOE Joint Genome Institute"/>
            <person name="Jimenez D.J."/>
            <person name="Hector R.E."/>
            <person name="Riley R."/>
            <person name="Sun H."/>
            <person name="Grigoriev I.V."/>
            <person name="Van Elsas J.D."/>
            <person name="Nichols N.N."/>
        </authorList>
    </citation>
    <scope>NUCLEOTIDE SEQUENCE [LARGE SCALE GENOMIC DNA]</scope>
    <source>
        <strain evidence="3 4">NRRL 30616</strain>
    </source>
</reference>
<evidence type="ECO:0000313" key="4">
    <source>
        <dbReference type="Proteomes" id="UP000182658"/>
    </source>
</evidence>
<dbReference type="GO" id="GO:0000466">
    <property type="term" value="P:maturation of 5.8S rRNA from tricistronic rRNA transcript (SSU-rRNA, 5.8S rRNA, LSU-rRNA)"/>
    <property type="evidence" value="ECO:0007669"/>
    <property type="project" value="TreeGrafter"/>
</dbReference>
<feature type="region of interest" description="Disordered" evidence="1">
    <location>
        <begin position="66"/>
        <end position="88"/>
    </location>
</feature>
<dbReference type="CDD" id="cd22573">
    <property type="entry name" value="RMP1_RBD"/>
    <property type="match status" value="1"/>
</dbReference>